<evidence type="ECO:0000313" key="1">
    <source>
        <dbReference type="EMBL" id="KKM85935.1"/>
    </source>
</evidence>
<dbReference type="AlphaFoldDB" id="A0A0F9NAZ0"/>
<comment type="caution">
    <text evidence="1">The sequence shown here is derived from an EMBL/GenBank/DDBJ whole genome shotgun (WGS) entry which is preliminary data.</text>
</comment>
<name>A0A0F9NAZ0_9ZZZZ</name>
<reference evidence="1" key="1">
    <citation type="journal article" date="2015" name="Nature">
        <title>Complex archaea that bridge the gap between prokaryotes and eukaryotes.</title>
        <authorList>
            <person name="Spang A."/>
            <person name="Saw J.H."/>
            <person name="Jorgensen S.L."/>
            <person name="Zaremba-Niedzwiedzka K."/>
            <person name="Martijn J."/>
            <person name="Lind A.E."/>
            <person name="van Eijk R."/>
            <person name="Schleper C."/>
            <person name="Guy L."/>
            <person name="Ettema T.J."/>
        </authorList>
    </citation>
    <scope>NUCLEOTIDE SEQUENCE</scope>
</reference>
<gene>
    <name evidence="1" type="ORF">LCGC14_1284000</name>
</gene>
<accession>A0A0F9NAZ0</accession>
<dbReference type="EMBL" id="LAZR01007332">
    <property type="protein sequence ID" value="KKM85935.1"/>
    <property type="molecule type" value="Genomic_DNA"/>
</dbReference>
<proteinExistence type="predicted"/>
<organism evidence="1">
    <name type="scientific">marine sediment metagenome</name>
    <dbReference type="NCBI Taxonomy" id="412755"/>
    <lineage>
        <taxon>unclassified sequences</taxon>
        <taxon>metagenomes</taxon>
        <taxon>ecological metagenomes</taxon>
    </lineage>
</organism>
<protein>
    <submittedName>
        <fullName evidence="1">Uncharacterized protein</fullName>
    </submittedName>
</protein>
<sequence>MSEFHPGMTHGEQLQLLVHTHFEPNRIVLARRKIKARIKAGAVQAVNEDKDDYEIRMLIFKRRKPRWEARLAEYELRLEEIRKVWTSAPPGLVEEAHAVIATLDAHGQPRGDN</sequence>